<feature type="signal peptide" evidence="2">
    <location>
        <begin position="1"/>
        <end position="16"/>
    </location>
</feature>
<sequence>MKIFLAIVFISFFIEAFVDNATSSPTLSDLKSVSNQTVPGLSNRDNAIQHTDLEPNGFEVADLPGDYEYESLPEYEVADHLPGEYETFSEVEPEQYRRGYDDGRYRRRGYDDGRYRRRRYSRGYDRGYRRGYRRRGYDRILNRK</sequence>
<feature type="compositionally biased region" description="Basic and acidic residues" evidence="1">
    <location>
        <begin position="94"/>
        <end position="109"/>
    </location>
</feature>
<evidence type="ECO:0000256" key="2">
    <source>
        <dbReference type="SAM" id="SignalP"/>
    </source>
</evidence>
<protein>
    <submittedName>
        <fullName evidence="3">10401_t:CDS:1</fullName>
    </submittedName>
</protein>
<evidence type="ECO:0000313" key="3">
    <source>
        <dbReference type="EMBL" id="CAG8639942.1"/>
    </source>
</evidence>
<name>A0A9N9GWM9_9GLOM</name>
<comment type="caution">
    <text evidence="3">The sequence shown here is derived from an EMBL/GenBank/DDBJ whole genome shotgun (WGS) entry which is preliminary data.</text>
</comment>
<keyword evidence="2" id="KW-0732">Signal</keyword>
<feature type="region of interest" description="Disordered" evidence="1">
    <location>
        <begin position="88"/>
        <end position="109"/>
    </location>
</feature>
<keyword evidence="4" id="KW-1185">Reference proteome</keyword>
<gene>
    <name evidence="3" type="ORF">ALEPTO_LOCUS9669</name>
</gene>
<reference evidence="3" key="1">
    <citation type="submission" date="2021-06" db="EMBL/GenBank/DDBJ databases">
        <authorList>
            <person name="Kallberg Y."/>
            <person name="Tangrot J."/>
            <person name="Rosling A."/>
        </authorList>
    </citation>
    <scope>NUCLEOTIDE SEQUENCE</scope>
    <source>
        <strain evidence="3">FL130A</strain>
    </source>
</reference>
<dbReference type="Proteomes" id="UP000789508">
    <property type="component" value="Unassembled WGS sequence"/>
</dbReference>
<evidence type="ECO:0000256" key="1">
    <source>
        <dbReference type="SAM" id="MobiDB-lite"/>
    </source>
</evidence>
<evidence type="ECO:0000313" key="4">
    <source>
        <dbReference type="Proteomes" id="UP000789508"/>
    </source>
</evidence>
<dbReference type="OrthoDB" id="10647657at2759"/>
<proteinExistence type="predicted"/>
<organism evidence="3 4">
    <name type="scientific">Ambispora leptoticha</name>
    <dbReference type="NCBI Taxonomy" id="144679"/>
    <lineage>
        <taxon>Eukaryota</taxon>
        <taxon>Fungi</taxon>
        <taxon>Fungi incertae sedis</taxon>
        <taxon>Mucoromycota</taxon>
        <taxon>Glomeromycotina</taxon>
        <taxon>Glomeromycetes</taxon>
        <taxon>Archaeosporales</taxon>
        <taxon>Ambisporaceae</taxon>
        <taxon>Ambispora</taxon>
    </lineage>
</organism>
<accession>A0A9N9GWM9</accession>
<feature type="chain" id="PRO_5040368343" evidence="2">
    <location>
        <begin position="17"/>
        <end position="144"/>
    </location>
</feature>
<dbReference type="EMBL" id="CAJVPS010008032">
    <property type="protein sequence ID" value="CAG8639942.1"/>
    <property type="molecule type" value="Genomic_DNA"/>
</dbReference>
<dbReference type="AlphaFoldDB" id="A0A9N9GWM9"/>